<dbReference type="GO" id="GO:0005524">
    <property type="term" value="F:ATP binding"/>
    <property type="evidence" value="ECO:0007669"/>
    <property type="project" value="InterPro"/>
</dbReference>
<dbReference type="AlphaFoldDB" id="L8GTL0"/>
<reference evidence="3 4" key="1">
    <citation type="journal article" date="2013" name="Genome Biol.">
        <title>Genome of Acanthamoeba castellanii highlights extensive lateral gene transfer and early evolution of tyrosine kinase signaling.</title>
        <authorList>
            <person name="Clarke M."/>
            <person name="Lohan A.J."/>
            <person name="Liu B."/>
            <person name="Lagkouvardos I."/>
            <person name="Roy S."/>
            <person name="Zafar N."/>
            <person name="Bertelli C."/>
            <person name="Schilde C."/>
            <person name="Kianianmomeni A."/>
            <person name="Burglin T.R."/>
            <person name="Frech C."/>
            <person name="Turcotte B."/>
            <person name="Kopec K.O."/>
            <person name="Synnott J.M."/>
            <person name="Choo C."/>
            <person name="Paponov I."/>
            <person name="Finkler A."/>
            <person name="Soon Heng Tan C."/>
            <person name="Hutchins A.P."/>
            <person name="Weinmeier T."/>
            <person name="Rattei T."/>
            <person name="Chu J.S."/>
            <person name="Gimenez G."/>
            <person name="Irimia M."/>
            <person name="Rigden D.J."/>
            <person name="Fitzpatrick D.A."/>
            <person name="Lorenzo-Morales J."/>
            <person name="Bateman A."/>
            <person name="Chiu C.H."/>
            <person name="Tang P."/>
            <person name="Hegemann P."/>
            <person name="Fromm H."/>
            <person name="Raoult D."/>
            <person name="Greub G."/>
            <person name="Miranda-Saavedra D."/>
            <person name="Chen N."/>
            <person name="Nash P."/>
            <person name="Ginger M.L."/>
            <person name="Horn M."/>
            <person name="Schaap P."/>
            <person name="Caler L."/>
            <person name="Loftus B."/>
        </authorList>
    </citation>
    <scope>NUCLEOTIDE SEQUENCE [LARGE SCALE GENOMIC DNA]</scope>
    <source>
        <strain evidence="3 4">Neff</strain>
    </source>
</reference>
<organism evidence="3 4">
    <name type="scientific">Acanthamoeba castellanii (strain ATCC 30010 / Neff)</name>
    <dbReference type="NCBI Taxonomy" id="1257118"/>
    <lineage>
        <taxon>Eukaryota</taxon>
        <taxon>Amoebozoa</taxon>
        <taxon>Discosea</taxon>
        <taxon>Longamoebia</taxon>
        <taxon>Centramoebida</taxon>
        <taxon>Acanthamoebidae</taxon>
        <taxon>Acanthamoeba</taxon>
    </lineage>
</organism>
<dbReference type="Gene3D" id="3.40.50.10880">
    <property type="entry name" value="Uncharacterised protein PF01937, DUF89, domain 3"/>
    <property type="match status" value="1"/>
</dbReference>
<evidence type="ECO:0000256" key="1">
    <source>
        <dbReference type="ARBA" id="ARBA00001967"/>
    </source>
</evidence>
<dbReference type="GO" id="GO:0005634">
    <property type="term" value="C:nucleus"/>
    <property type="evidence" value="ECO:0007669"/>
    <property type="project" value="TreeGrafter"/>
</dbReference>
<gene>
    <name evidence="3" type="ORF">ACA1_146480</name>
</gene>
<dbReference type="InterPro" id="IPR004567">
    <property type="entry name" value="Type_II_PanK"/>
</dbReference>
<proteinExistence type="predicted"/>
<evidence type="ECO:0000259" key="2">
    <source>
        <dbReference type="Pfam" id="PF01937"/>
    </source>
</evidence>
<dbReference type="EMBL" id="KB007987">
    <property type="protein sequence ID" value="ELR16514.1"/>
    <property type="molecule type" value="Genomic_DNA"/>
</dbReference>
<name>L8GTL0_ACACF</name>
<keyword evidence="4" id="KW-1185">Reference proteome</keyword>
<accession>L8GTL0</accession>
<protein>
    <submittedName>
        <fullName evidence="3">Pantothenate kinase, putative</fullName>
    </submittedName>
</protein>
<dbReference type="GeneID" id="14917214"/>
<comment type="cofactor">
    <cofactor evidence="1">
        <name>Ni(2+)</name>
        <dbReference type="ChEBI" id="CHEBI:49786"/>
    </cofactor>
</comment>
<keyword evidence="3" id="KW-0808">Transferase</keyword>
<dbReference type="Gene3D" id="1.10.285.20">
    <property type="entry name" value="Uncharacterised protein PF01937, DUF89, domain 2"/>
    <property type="match status" value="1"/>
</dbReference>
<dbReference type="KEGG" id="acan:ACA1_146480"/>
<dbReference type="InterPro" id="IPR036075">
    <property type="entry name" value="ARMT-1-like_metal-bd_sf"/>
</dbReference>
<dbReference type="InterPro" id="IPR002791">
    <property type="entry name" value="ARMT1-like_metal-bd"/>
</dbReference>
<dbReference type="SUPFAM" id="SSF111321">
    <property type="entry name" value="AF1104-like"/>
    <property type="match status" value="1"/>
</dbReference>
<dbReference type="OrthoDB" id="498611at2759"/>
<dbReference type="GO" id="GO:0015937">
    <property type="term" value="P:coenzyme A biosynthetic process"/>
    <property type="evidence" value="ECO:0007669"/>
    <property type="project" value="InterPro"/>
</dbReference>
<dbReference type="Pfam" id="PF01937">
    <property type="entry name" value="ARMT1-like_dom"/>
    <property type="match status" value="1"/>
</dbReference>
<dbReference type="GO" id="GO:0004594">
    <property type="term" value="F:pantothenate kinase activity"/>
    <property type="evidence" value="ECO:0007669"/>
    <property type="project" value="TreeGrafter"/>
</dbReference>
<dbReference type="RefSeq" id="XP_004338527.1">
    <property type="nucleotide sequence ID" value="XM_004338479.1"/>
</dbReference>
<dbReference type="PANTHER" id="PTHR12280:SF35">
    <property type="entry name" value="4'-PHOSPHOPANTETHEINE PHOSPHATASE"/>
    <property type="match status" value="1"/>
</dbReference>
<evidence type="ECO:0000313" key="4">
    <source>
        <dbReference type="Proteomes" id="UP000011083"/>
    </source>
</evidence>
<dbReference type="VEuPathDB" id="AmoebaDB:ACA1_146480"/>
<dbReference type="PANTHER" id="PTHR12280">
    <property type="entry name" value="PANTOTHENATE KINASE"/>
    <property type="match status" value="1"/>
</dbReference>
<dbReference type="GO" id="GO:0005829">
    <property type="term" value="C:cytosol"/>
    <property type="evidence" value="ECO:0007669"/>
    <property type="project" value="TreeGrafter"/>
</dbReference>
<evidence type="ECO:0000313" key="3">
    <source>
        <dbReference type="EMBL" id="ELR16514.1"/>
    </source>
</evidence>
<keyword evidence="3" id="KW-0418">Kinase</keyword>
<sequence>MERRVTRFPLLLPEGEAYQYEVENLTKCCTNTEDLRYWVEHFLLASTSVTRYALEANHFLRASGAAALPEGAAQQAAARFVLEWERWSAGLQRPVSVWELCLERERLLREVGFSDAYAHVKHNENKAALCLLPALLRELDAMNDEDRLQTLFEGVFAGNIFDLGDGGGAADFLRCRDKLPPRPWFVDDFTAIKQRFADNTLAPYRKGILFVDNAGTDVVLGMVPLVRELLRRGTNVVLSANSTPALNDITHPELVQVMDQVALVDTILADAVRDGRLKLVASGNGCPLIDLGQVSVELAEEADSADLVILEGMGRALQSNHSARFKCDVMKLAMVKDAHVAEKLGCPLMACFCRFEQLPGK</sequence>
<dbReference type="STRING" id="1257118.L8GTL0"/>
<feature type="domain" description="Damage-control phosphatase ARMT1-like metal-binding" evidence="2">
    <location>
        <begin position="75"/>
        <end position="349"/>
    </location>
</feature>
<dbReference type="Proteomes" id="UP000011083">
    <property type="component" value="Unassembled WGS sequence"/>
</dbReference>